<keyword evidence="9 11" id="KW-0472">Membrane</keyword>
<evidence type="ECO:0000313" key="14">
    <source>
        <dbReference type="Proteomes" id="UP000759537"/>
    </source>
</evidence>
<evidence type="ECO:0000256" key="5">
    <source>
        <dbReference type="ARBA" id="ARBA00020673"/>
    </source>
</evidence>
<feature type="transmembrane region" description="Helical" evidence="11">
    <location>
        <begin position="195"/>
        <end position="214"/>
    </location>
</feature>
<evidence type="ECO:0000313" key="13">
    <source>
        <dbReference type="EMBL" id="KAF8485012.1"/>
    </source>
</evidence>
<dbReference type="EMBL" id="WHVB01000003">
    <property type="protein sequence ID" value="KAF8485012.1"/>
    <property type="molecule type" value="Genomic_DNA"/>
</dbReference>
<evidence type="ECO:0000256" key="10">
    <source>
        <dbReference type="SAM" id="MobiDB-lite"/>
    </source>
</evidence>
<dbReference type="OrthoDB" id="166803at2759"/>
<evidence type="ECO:0000256" key="6">
    <source>
        <dbReference type="ARBA" id="ARBA00022692"/>
    </source>
</evidence>
<gene>
    <name evidence="13" type="ORF">DFH94DRAFT_717678</name>
</gene>
<dbReference type="InterPro" id="IPR032816">
    <property type="entry name" value="VTT_dom"/>
</dbReference>
<dbReference type="InterPro" id="IPR051076">
    <property type="entry name" value="Golgi_membrane_TVP38/TMEM64"/>
</dbReference>
<evidence type="ECO:0000256" key="2">
    <source>
        <dbReference type="ARBA" id="ARBA00004653"/>
    </source>
</evidence>
<feature type="transmembrane region" description="Helical" evidence="11">
    <location>
        <begin position="234"/>
        <end position="254"/>
    </location>
</feature>
<evidence type="ECO:0000256" key="9">
    <source>
        <dbReference type="ARBA" id="ARBA00023136"/>
    </source>
</evidence>
<reference evidence="13" key="1">
    <citation type="submission" date="2019-10" db="EMBL/GenBank/DDBJ databases">
        <authorList>
            <consortium name="DOE Joint Genome Institute"/>
            <person name="Kuo A."/>
            <person name="Miyauchi S."/>
            <person name="Kiss E."/>
            <person name="Drula E."/>
            <person name="Kohler A."/>
            <person name="Sanchez-Garcia M."/>
            <person name="Andreopoulos B."/>
            <person name="Barry K.W."/>
            <person name="Bonito G."/>
            <person name="Buee M."/>
            <person name="Carver A."/>
            <person name="Chen C."/>
            <person name="Cichocki N."/>
            <person name="Clum A."/>
            <person name="Culley D."/>
            <person name="Crous P.W."/>
            <person name="Fauchery L."/>
            <person name="Girlanda M."/>
            <person name="Hayes R."/>
            <person name="Keri Z."/>
            <person name="LaButti K."/>
            <person name="Lipzen A."/>
            <person name="Lombard V."/>
            <person name="Magnuson J."/>
            <person name="Maillard F."/>
            <person name="Morin E."/>
            <person name="Murat C."/>
            <person name="Nolan M."/>
            <person name="Ohm R."/>
            <person name="Pangilinan J."/>
            <person name="Pereira M."/>
            <person name="Perotto S."/>
            <person name="Peter M."/>
            <person name="Riley R."/>
            <person name="Sitrit Y."/>
            <person name="Stielow B."/>
            <person name="Szollosi G."/>
            <person name="Zifcakova L."/>
            <person name="Stursova M."/>
            <person name="Spatafora J.W."/>
            <person name="Tedersoo L."/>
            <person name="Vaario L.-M."/>
            <person name="Yamada A."/>
            <person name="Yan M."/>
            <person name="Wang P."/>
            <person name="Xu J."/>
            <person name="Bruns T."/>
            <person name="Baldrian P."/>
            <person name="Vilgalys R."/>
            <person name="Henrissat B."/>
            <person name="Grigoriev I.V."/>
            <person name="Hibbett D."/>
            <person name="Nagy L.G."/>
            <person name="Martin F.M."/>
        </authorList>
    </citation>
    <scope>NUCLEOTIDE SEQUENCE</scope>
    <source>
        <strain evidence="13">Prilba</strain>
    </source>
</reference>
<comment type="subcellular location">
    <subcellularLocation>
        <location evidence="2">Golgi apparatus membrane</location>
        <topology evidence="2">Multi-pass membrane protein</topology>
    </subcellularLocation>
</comment>
<dbReference type="GO" id="GO:0000139">
    <property type="term" value="C:Golgi membrane"/>
    <property type="evidence" value="ECO:0007669"/>
    <property type="project" value="UniProtKB-SubCell"/>
</dbReference>
<accession>A0A9P5TD09</accession>
<feature type="region of interest" description="Disordered" evidence="10">
    <location>
        <begin position="1"/>
        <end position="115"/>
    </location>
</feature>
<evidence type="ECO:0000256" key="1">
    <source>
        <dbReference type="ARBA" id="ARBA00002978"/>
    </source>
</evidence>
<keyword evidence="8" id="KW-0333">Golgi apparatus</keyword>
<feature type="compositionally biased region" description="Polar residues" evidence="10">
    <location>
        <begin position="106"/>
        <end position="115"/>
    </location>
</feature>
<keyword evidence="7 11" id="KW-1133">Transmembrane helix</keyword>
<dbReference type="Proteomes" id="UP000759537">
    <property type="component" value="Unassembled WGS sequence"/>
</dbReference>
<evidence type="ECO:0000256" key="11">
    <source>
        <dbReference type="SAM" id="Phobius"/>
    </source>
</evidence>
<feature type="region of interest" description="Disordered" evidence="10">
    <location>
        <begin position="445"/>
        <end position="501"/>
    </location>
</feature>
<dbReference type="PANTHER" id="PTHR47549">
    <property type="entry name" value="GOLGI APPARATUS MEMBRANE PROTEIN TVP38-RELATED"/>
    <property type="match status" value="1"/>
</dbReference>
<feature type="transmembrane region" description="Helical" evidence="11">
    <location>
        <begin position="370"/>
        <end position="389"/>
    </location>
</feature>
<comment type="caution">
    <text evidence="13">The sequence shown here is derived from an EMBL/GenBank/DDBJ whole genome shotgun (WGS) entry which is preliminary data.</text>
</comment>
<feature type="transmembrane region" description="Helical" evidence="11">
    <location>
        <begin position="154"/>
        <end position="174"/>
    </location>
</feature>
<keyword evidence="6 11" id="KW-0812">Transmembrane</keyword>
<evidence type="ECO:0000256" key="3">
    <source>
        <dbReference type="ARBA" id="ARBA00008640"/>
    </source>
</evidence>
<name>A0A9P5TD09_9AGAM</name>
<evidence type="ECO:0000256" key="8">
    <source>
        <dbReference type="ARBA" id="ARBA00023034"/>
    </source>
</evidence>
<evidence type="ECO:0000259" key="12">
    <source>
        <dbReference type="Pfam" id="PF09335"/>
    </source>
</evidence>
<feature type="compositionally biased region" description="Low complexity" evidence="10">
    <location>
        <begin position="449"/>
        <end position="475"/>
    </location>
</feature>
<dbReference type="PANTHER" id="PTHR47549:SF3">
    <property type="entry name" value="GOLGI APPARATUS MEMBRANE PROTEIN TVP38"/>
    <property type="match status" value="1"/>
</dbReference>
<keyword evidence="14" id="KW-1185">Reference proteome</keyword>
<dbReference type="GO" id="GO:0000022">
    <property type="term" value="P:mitotic spindle elongation"/>
    <property type="evidence" value="ECO:0007669"/>
    <property type="project" value="TreeGrafter"/>
</dbReference>
<evidence type="ECO:0000256" key="4">
    <source>
        <dbReference type="ARBA" id="ARBA00013533"/>
    </source>
</evidence>
<reference evidence="13" key="2">
    <citation type="journal article" date="2020" name="Nat. Commun.">
        <title>Large-scale genome sequencing of mycorrhizal fungi provides insights into the early evolution of symbiotic traits.</title>
        <authorList>
            <person name="Miyauchi S."/>
            <person name="Kiss E."/>
            <person name="Kuo A."/>
            <person name="Drula E."/>
            <person name="Kohler A."/>
            <person name="Sanchez-Garcia M."/>
            <person name="Morin E."/>
            <person name="Andreopoulos B."/>
            <person name="Barry K.W."/>
            <person name="Bonito G."/>
            <person name="Buee M."/>
            <person name="Carver A."/>
            <person name="Chen C."/>
            <person name="Cichocki N."/>
            <person name="Clum A."/>
            <person name="Culley D."/>
            <person name="Crous P.W."/>
            <person name="Fauchery L."/>
            <person name="Girlanda M."/>
            <person name="Hayes R.D."/>
            <person name="Keri Z."/>
            <person name="LaButti K."/>
            <person name="Lipzen A."/>
            <person name="Lombard V."/>
            <person name="Magnuson J."/>
            <person name="Maillard F."/>
            <person name="Murat C."/>
            <person name="Nolan M."/>
            <person name="Ohm R.A."/>
            <person name="Pangilinan J."/>
            <person name="Pereira M.F."/>
            <person name="Perotto S."/>
            <person name="Peter M."/>
            <person name="Pfister S."/>
            <person name="Riley R."/>
            <person name="Sitrit Y."/>
            <person name="Stielow J.B."/>
            <person name="Szollosi G."/>
            <person name="Zifcakova L."/>
            <person name="Stursova M."/>
            <person name="Spatafora J.W."/>
            <person name="Tedersoo L."/>
            <person name="Vaario L.M."/>
            <person name="Yamada A."/>
            <person name="Yan M."/>
            <person name="Wang P."/>
            <person name="Xu J."/>
            <person name="Bruns T."/>
            <person name="Baldrian P."/>
            <person name="Vilgalys R."/>
            <person name="Dunand C."/>
            <person name="Henrissat B."/>
            <person name="Grigoriev I.V."/>
            <person name="Hibbett D."/>
            <person name="Nagy L.G."/>
            <person name="Martin F.M."/>
        </authorList>
    </citation>
    <scope>NUCLEOTIDE SEQUENCE</scope>
    <source>
        <strain evidence="13">Prilba</strain>
    </source>
</reference>
<feature type="compositionally biased region" description="Polar residues" evidence="10">
    <location>
        <begin position="73"/>
        <end position="84"/>
    </location>
</feature>
<protein>
    <recommendedName>
        <fullName evidence="4">Golgi apparatus membrane protein TVP38</fullName>
    </recommendedName>
    <alternativeName>
        <fullName evidence="5">Golgi apparatus membrane protein tvp38</fullName>
    </alternativeName>
</protein>
<sequence>MTPRSPGSAPRSNRHQEGSLSLSLEVLPRSIPIRPQPPAHSSHYRFPSPSRFPRGEESSVNEKSSRYDGVVQPSPTKAESSTSWPVAPEPRQSRPPSEASLRHLTHQNSASPDYSLSPIPDTSSSHFALPLPSLHSGYLHPPRKIRLWSILRPWLPVLAYLSTSLGFLIAVAFWKTQVFQGLDNLSSWLKADKNFGYGVLFFLIFLTTFPPLPLYSTLIVLSGYTFGAWAGAVLSYWAALTGAFVVFMLSRYLFRGLITRWLSNATSVKRVVRAIEKRPQLLFLIRLAPYPYNVMNCLLGASPTLTLRTYLVCTALSLFKVIIHTTLGSSIHSFARYHVQPDHDTVPNGEQDLSQSDGDAGTEEENPIGFYAKIAGVILAVGVFIYISVVARKAINDELGDDDELPTHTDEEAVSFLSPGGIARQSEDELDLYVNARMGEPMSETPFYAPITPNSAAAAAAPRTRPSPPTTRVSRIGGDGGRNGAKRDVRRQPREEGSVLH</sequence>
<comment type="function">
    <text evidence="1">Golgi membrane protein involved in vesicular trafficking and spindle migration.</text>
</comment>
<organism evidence="13 14">
    <name type="scientific">Russula ochroleuca</name>
    <dbReference type="NCBI Taxonomy" id="152965"/>
    <lineage>
        <taxon>Eukaryota</taxon>
        <taxon>Fungi</taxon>
        <taxon>Dikarya</taxon>
        <taxon>Basidiomycota</taxon>
        <taxon>Agaricomycotina</taxon>
        <taxon>Agaricomycetes</taxon>
        <taxon>Russulales</taxon>
        <taxon>Russulaceae</taxon>
        <taxon>Russula</taxon>
    </lineage>
</organism>
<feature type="domain" description="VTT" evidence="12">
    <location>
        <begin position="215"/>
        <end position="329"/>
    </location>
</feature>
<comment type="similarity">
    <text evidence="3">Belongs to the TVP38/TMEM64 family.</text>
</comment>
<proteinExistence type="inferred from homology"/>
<dbReference type="Pfam" id="PF09335">
    <property type="entry name" value="VTT_dom"/>
    <property type="match status" value="1"/>
</dbReference>
<evidence type="ECO:0000256" key="7">
    <source>
        <dbReference type="ARBA" id="ARBA00022989"/>
    </source>
</evidence>
<dbReference type="AlphaFoldDB" id="A0A9P5TD09"/>
<dbReference type="GO" id="GO:0016192">
    <property type="term" value="P:vesicle-mediated transport"/>
    <property type="evidence" value="ECO:0007669"/>
    <property type="project" value="TreeGrafter"/>
</dbReference>
<feature type="compositionally biased region" description="Basic and acidic residues" evidence="10">
    <location>
        <begin position="485"/>
        <end position="501"/>
    </location>
</feature>